<dbReference type="STRING" id="1561998.A0A1I7T8L8"/>
<keyword evidence="1" id="KW-0732">Signal</keyword>
<feature type="signal peptide" evidence="1">
    <location>
        <begin position="1"/>
        <end position="28"/>
    </location>
</feature>
<organism evidence="2 3">
    <name type="scientific">Caenorhabditis tropicalis</name>
    <dbReference type="NCBI Taxonomy" id="1561998"/>
    <lineage>
        <taxon>Eukaryota</taxon>
        <taxon>Metazoa</taxon>
        <taxon>Ecdysozoa</taxon>
        <taxon>Nematoda</taxon>
        <taxon>Chromadorea</taxon>
        <taxon>Rhabditida</taxon>
        <taxon>Rhabditina</taxon>
        <taxon>Rhabditomorpha</taxon>
        <taxon>Rhabditoidea</taxon>
        <taxon>Rhabditidae</taxon>
        <taxon>Peloderinae</taxon>
        <taxon>Caenorhabditis</taxon>
    </lineage>
</organism>
<reference evidence="3" key="1">
    <citation type="submission" date="2016-11" db="UniProtKB">
        <authorList>
            <consortium name="WormBaseParasite"/>
        </authorList>
    </citation>
    <scope>IDENTIFICATION</scope>
</reference>
<protein>
    <submittedName>
        <fullName evidence="3">Uncharacterized protein</fullName>
    </submittedName>
</protein>
<name>A0A1I7T8L8_9PELO</name>
<evidence type="ECO:0000313" key="2">
    <source>
        <dbReference type="Proteomes" id="UP000095282"/>
    </source>
</evidence>
<evidence type="ECO:0000256" key="1">
    <source>
        <dbReference type="SAM" id="SignalP"/>
    </source>
</evidence>
<sequence>MPSHTQNLRTVILFSVLFLLFLLRHERFDPILEEDLRNVSVSIERTKFDLEVEKWKDCMKKNMEMGMEDWYFTRVGVQKCFNQTKFMNVPVEKTSNIVHIKSENTEINVVLIGNMSEKSRNSFPKDTVFYGTHLNSSNIFQEYQRLENYFIDSNGSSSEIMDLKTFLETEKLNGKLIDLLHINLPVSDFTVFEEISAFKICQYSIQLEHPTTSNKKKLIETISKIIADSKFVILFFHDLQIFLVNLEILECRNKYLNKFIN</sequence>
<dbReference type="PANTHER" id="PTHR22989">
    <property type="entry name" value="UNCHARACTERIZED DUF13 C.ELEGANS"/>
    <property type="match status" value="1"/>
</dbReference>
<keyword evidence="2" id="KW-1185">Reference proteome</keyword>
<feature type="chain" id="PRO_5009307191" evidence="1">
    <location>
        <begin position="29"/>
        <end position="261"/>
    </location>
</feature>
<proteinExistence type="predicted"/>
<dbReference type="PANTHER" id="PTHR22989:SF4">
    <property type="entry name" value="METHYLTRANSFERASE FKBM DOMAIN-CONTAINING PROTEIN"/>
    <property type="match status" value="1"/>
</dbReference>
<dbReference type="WBParaSite" id="Csp11.Scaffold546.g3486.t1">
    <property type="protein sequence ID" value="Csp11.Scaffold546.g3486.t1"/>
    <property type="gene ID" value="Csp11.Scaffold546.g3486"/>
</dbReference>
<evidence type="ECO:0000313" key="3">
    <source>
        <dbReference type="WBParaSite" id="Csp11.Scaffold546.g3486.t1"/>
    </source>
</evidence>
<dbReference type="AlphaFoldDB" id="A0A1I7T8L8"/>
<dbReference type="Proteomes" id="UP000095282">
    <property type="component" value="Unplaced"/>
</dbReference>
<accession>A0A1I7T8L8</accession>
<dbReference type="eggNOG" id="ENOG502TF2U">
    <property type="taxonomic scope" value="Eukaryota"/>
</dbReference>